<dbReference type="Proteomes" id="UP000199662">
    <property type="component" value="Unassembled WGS sequence"/>
</dbReference>
<proteinExistence type="predicted"/>
<feature type="domain" description="DUF1232" evidence="6">
    <location>
        <begin position="33"/>
        <end position="67"/>
    </location>
</feature>
<evidence type="ECO:0000313" key="8">
    <source>
        <dbReference type="Proteomes" id="UP000199662"/>
    </source>
</evidence>
<evidence type="ECO:0000313" key="7">
    <source>
        <dbReference type="EMBL" id="SEI88922.1"/>
    </source>
</evidence>
<evidence type="ECO:0000256" key="2">
    <source>
        <dbReference type="ARBA" id="ARBA00022692"/>
    </source>
</evidence>
<dbReference type="InterPro" id="IPR010652">
    <property type="entry name" value="DUF1232"/>
</dbReference>
<dbReference type="GO" id="GO:0012505">
    <property type="term" value="C:endomembrane system"/>
    <property type="evidence" value="ECO:0007669"/>
    <property type="project" value="UniProtKB-SubCell"/>
</dbReference>
<evidence type="ECO:0000256" key="3">
    <source>
        <dbReference type="ARBA" id="ARBA00022989"/>
    </source>
</evidence>
<reference evidence="7 8" key="1">
    <citation type="submission" date="2016-10" db="EMBL/GenBank/DDBJ databases">
        <authorList>
            <person name="de Groot N.N."/>
        </authorList>
    </citation>
    <scope>NUCLEOTIDE SEQUENCE [LARGE SCALE GENOMIC DNA]</scope>
    <source>
        <strain evidence="7 8">DSM 2179</strain>
    </source>
</reference>
<keyword evidence="4 5" id="KW-0472">Membrane</keyword>
<feature type="transmembrane region" description="Helical" evidence="5">
    <location>
        <begin position="98"/>
        <end position="119"/>
    </location>
</feature>
<evidence type="ECO:0000256" key="4">
    <source>
        <dbReference type="ARBA" id="ARBA00023136"/>
    </source>
</evidence>
<protein>
    <recommendedName>
        <fullName evidence="6">DUF1232 domain-containing protein</fullName>
    </recommendedName>
</protein>
<dbReference type="AlphaFoldDB" id="A0A1H6UM12"/>
<keyword evidence="8" id="KW-1185">Reference proteome</keyword>
<evidence type="ECO:0000256" key="1">
    <source>
        <dbReference type="ARBA" id="ARBA00004127"/>
    </source>
</evidence>
<accession>A0A1H6UM12</accession>
<evidence type="ECO:0000256" key="5">
    <source>
        <dbReference type="SAM" id="Phobius"/>
    </source>
</evidence>
<dbReference type="STRING" id="84035.SAMN05660742_101361"/>
<feature type="transmembrane region" description="Helical" evidence="5">
    <location>
        <begin position="55"/>
        <end position="77"/>
    </location>
</feature>
<gene>
    <name evidence="7" type="ORF">SAMN05660742_101361</name>
</gene>
<dbReference type="EMBL" id="FNZK01000001">
    <property type="protein sequence ID" value="SEI88922.1"/>
    <property type="molecule type" value="Genomic_DNA"/>
</dbReference>
<organism evidence="7 8">
    <name type="scientific">Propionispira arboris</name>
    <dbReference type="NCBI Taxonomy" id="84035"/>
    <lineage>
        <taxon>Bacteria</taxon>
        <taxon>Bacillati</taxon>
        <taxon>Bacillota</taxon>
        <taxon>Negativicutes</taxon>
        <taxon>Selenomonadales</taxon>
        <taxon>Selenomonadaceae</taxon>
        <taxon>Propionispira</taxon>
    </lineage>
</organism>
<sequence>MWMRIWRWVQMFREDLLVLFIAVRNPATSRSIKVLFLLAVGYLISPIDFIPDTIPVVGLMDDMVIVPALLYFIMRILPPGVRHDSEMKAQRLGRKLPYIFFALAVFLVTWMVFIFWVIYSLLMK</sequence>
<keyword evidence="3 5" id="KW-1133">Transmembrane helix</keyword>
<keyword evidence="2 5" id="KW-0812">Transmembrane</keyword>
<dbReference type="Pfam" id="PF06803">
    <property type="entry name" value="DUF1232"/>
    <property type="match status" value="1"/>
</dbReference>
<evidence type="ECO:0000259" key="6">
    <source>
        <dbReference type="Pfam" id="PF06803"/>
    </source>
</evidence>
<name>A0A1H6UM12_9FIRM</name>
<comment type="subcellular location">
    <subcellularLocation>
        <location evidence="1">Endomembrane system</location>
        <topology evidence="1">Multi-pass membrane protein</topology>
    </subcellularLocation>
</comment>
<dbReference type="RefSeq" id="WP_091828654.1">
    <property type="nucleotide sequence ID" value="NZ_FNZK01000001.1"/>
</dbReference>